<dbReference type="OrthoDB" id="10309061at2759"/>
<evidence type="ECO:0000256" key="2">
    <source>
        <dbReference type="SAM" id="MobiDB-lite"/>
    </source>
</evidence>
<protein>
    <submittedName>
        <fullName evidence="3">Uncharacterized protein</fullName>
    </submittedName>
</protein>
<evidence type="ECO:0000256" key="1">
    <source>
        <dbReference type="SAM" id="Coils"/>
    </source>
</evidence>
<sequence>MPILAGNKKPLNFIPRLLQTVRSDRLFARQRQRQKQFTAATEVKVTSTSPLAGVQEDDTTPDWNLPRRQESSHSTTTPSINGLSREDFEIHRLSLALGAAFEIPTNSPTSDEFDLSAAEELTRNDATPRWIPAGPRSAGPGWPLFDAARLALQDFCDAPNDSTPGDDRADMAPTASLRHEGVGRNYRLNSGEELRRTHQRGSRTVGDSGEITSDMRDMVINTSEQHVSFAENTVIDHSQRRLPLSRPPTPPVYPQYVGSVHQTPGHWDSIGAKAALQHWIADFVIFRDELKEGLLVYFNKWTDLALFRGARKLLRALLQTPKVLKVLLGNIDVLPYSGSLAIEQLDMDLRVCMEESREVYHCMTRQNDSAAGPLQGKGLAWRKHMIKHDLGPRMERIADNLRILEQHANKTNREVRKAANEAIGRMESGRGIIPAL</sequence>
<accession>W9XHT2</accession>
<dbReference type="GeneID" id="19174128"/>
<dbReference type="EMBL" id="AMGY01000011">
    <property type="protein sequence ID" value="EXJ76890.1"/>
    <property type="molecule type" value="Genomic_DNA"/>
</dbReference>
<dbReference type="HOGENOM" id="CLU_655573_0_0_1"/>
<comment type="caution">
    <text evidence="3">The sequence shown here is derived from an EMBL/GenBank/DDBJ whole genome shotgun (WGS) entry which is preliminary data.</text>
</comment>
<feature type="coiled-coil region" evidence="1">
    <location>
        <begin position="394"/>
        <end position="421"/>
    </location>
</feature>
<proteinExistence type="predicted"/>
<feature type="compositionally biased region" description="Polar residues" evidence="2">
    <location>
        <begin position="72"/>
        <end position="82"/>
    </location>
</feature>
<gene>
    <name evidence="3" type="ORF">A1O3_10047</name>
</gene>
<feature type="compositionally biased region" description="Polar residues" evidence="2">
    <location>
        <begin position="38"/>
        <end position="50"/>
    </location>
</feature>
<dbReference type="Proteomes" id="UP000019478">
    <property type="component" value="Unassembled WGS sequence"/>
</dbReference>
<feature type="region of interest" description="Disordered" evidence="2">
    <location>
        <begin position="38"/>
        <end position="83"/>
    </location>
</feature>
<reference evidence="3 4" key="1">
    <citation type="submission" date="2013-03" db="EMBL/GenBank/DDBJ databases">
        <title>The Genome Sequence of Capronia epimyces CBS 606.96.</title>
        <authorList>
            <consortium name="The Broad Institute Genomics Platform"/>
            <person name="Cuomo C."/>
            <person name="de Hoog S."/>
            <person name="Gorbushina A."/>
            <person name="Walker B."/>
            <person name="Young S.K."/>
            <person name="Zeng Q."/>
            <person name="Gargeya S."/>
            <person name="Fitzgerald M."/>
            <person name="Haas B."/>
            <person name="Abouelleil A."/>
            <person name="Allen A.W."/>
            <person name="Alvarado L."/>
            <person name="Arachchi H.M."/>
            <person name="Berlin A.M."/>
            <person name="Chapman S.B."/>
            <person name="Gainer-Dewar J."/>
            <person name="Goldberg J."/>
            <person name="Griggs A."/>
            <person name="Gujja S."/>
            <person name="Hansen M."/>
            <person name="Howarth C."/>
            <person name="Imamovic A."/>
            <person name="Ireland A."/>
            <person name="Larimer J."/>
            <person name="McCowan C."/>
            <person name="Murphy C."/>
            <person name="Pearson M."/>
            <person name="Poon T.W."/>
            <person name="Priest M."/>
            <person name="Roberts A."/>
            <person name="Saif S."/>
            <person name="Shea T."/>
            <person name="Sisk P."/>
            <person name="Sykes S."/>
            <person name="Wortman J."/>
            <person name="Nusbaum C."/>
            <person name="Birren B."/>
        </authorList>
    </citation>
    <scope>NUCLEOTIDE SEQUENCE [LARGE SCALE GENOMIC DNA]</scope>
    <source>
        <strain evidence="3 4">CBS 606.96</strain>
    </source>
</reference>
<name>W9XHT2_9EURO</name>
<organism evidence="3 4">
    <name type="scientific">Capronia epimyces CBS 606.96</name>
    <dbReference type="NCBI Taxonomy" id="1182542"/>
    <lineage>
        <taxon>Eukaryota</taxon>
        <taxon>Fungi</taxon>
        <taxon>Dikarya</taxon>
        <taxon>Ascomycota</taxon>
        <taxon>Pezizomycotina</taxon>
        <taxon>Eurotiomycetes</taxon>
        <taxon>Chaetothyriomycetidae</taxon>
        <taxon>Chaetothyriales</taxon>
        <taxon>Herpotrichiellaceae</taxon>
        <taxon>Capronia</taxon>
    </lineage>
</organism>
<evidence type="ECO:0000313" key="3">
    <source>
        <dbReference type="EMBL" id="EXJ76890.1"/>
    </source>
</evidence>
<dbReference type="AlphaFoldDB" id="W9XHT2"/>
<evidence type="ECO:0000313" key="4">
    <source>
        <dbReference type="Proteomes" id="UP000019478"/>
    </source>
</evidence>
<keyword evidence="4" id="KW-1185">Reference proteome</keyword>
<dbReference type="RefSeq" id="XP_007738328.1">
    <property type="nucleotide sequence ID" value="XM_007740138.1"/>
</dbReference>
<keyword evidence="1" id="KW-0175">Coiled coil</keyword>